<sequence length="588" mass="68973">MMEGRSVEVVPVSQLLTRSFYIPAYQRGYRWTQDQVEDLLNDIHDFFPREVPGSEDKTWYCLQPLVVRPVDSSEIVIKDMTSNKIEYELIDGQQRATTIYLIAHYINEMFRGKIKEPELSLRYETRFSSTDFLKNLSVGTDENVAIDSSNINFYYISKAYQTIHSWVTRLNAEGRFKQDRFIDVFLNHLKVIWYQSDEADSIAIFTRINIGKIPLTNAELIKALFLKDSNFSGIKDANDIHLKQLEIANDWDRMESALQSPEFWYFLNKSEYQPETRIDLLFRLIIGRPDAKSGYSVFRIYNQNFRTDSLKDIELKWEEVKRCFRTLEEWYNDREHYHKIGFLIEAGENLDDLVRASREKKKSAFLNYLDDKIRAKLPDQLDQLEYKDQKVKLVLLLHNILSMLNNKEEGSKFPFDRYKLNGGWDVEHIHSVKDSAPDNEKARRVWLAESSECIVDNELKEEIKQSLQKKELEETIFKDLFSRIIDHLSGTGDQSDKNELSNLALLDATTNRSYKNAVFPVKRKVIIEREKAGAFVPICTKNVFMKLYSKNVSGISFWSPEDRENYFSDMVKVLAPFLSLNRESDTHE</sequence>
<dbReference type="PANTHER" id="PTHR35149:SF2">
    <property type="entry name" value="DUF262 DOMAIN-CONTAINING PROTEIN"/>
    <property type="match status" value="1"/>
</dbReference>
<feature type="domain" description="GmrSD restriction endonucleases N-terminal" evidence="1">
    <location>
        <begin position="16"/>
        <end position="226"/>
    </location>
</feature>
<dbReference type="OrthoDB" id="3654724at2"/>
<evidence type="ECO:0000313" key="3">
    <source>
        <dbReference type="Proteomes" id="UP000181998"/>
    </source>
</evidence>
<evidence type="ECO:0000259" key="1">
    <source>
        <dbReference type="Pfam" id="PF03235"/>
    </source>
</evidence>
<dbReference type="AlphaFoldDB" id="A0A1H9E3I4"/>
<dbReference type="EMBL" id="FOFX01000027">
    <property type="protein sequence ID" value="SEQ20234.1"/>
    <property type="molecule type" value="Genomic_DNA"/>
</dbReference>
<proteinExistence type="predicted"/>
<organism evidence="2 3">
    <name type="scientific">Nitrosomonas ureae</name>
    <dbReference type="NCBI Taxonomy" id="44577"/>
    <lineage>
        <taxon>Bacteria</taxon>
        <taxon>Pseudomonadati</taxon>
        <taxon>Pseudomonadota</taxon>
        <taxon>Betaproteobacteria</taxon>
        <taxon>Nitrosomonadales</taxon>
        <taxon>Nitrosomonadaceae</taxon>
        <taxon>Nitrosomonas</taxon>
    </lineage>
</organism>
<dbReference type="PANTHER" id="PTHR35149">
    <property type="entry name" value="SLL5132 PROTEIN"/>
    <property type="match status" value="1"/>
</dbReference>
<dbReference type="Proteomes" id="UP000181998">
    <property type="component" value="Unassembled WGS sequence"/>
</dbReference>
<dbReference type="RefSeq" id="WP_083381489.1">
    <property type="nucleotide sequence ID" value="NZ_FOFX01000027.1"/>
</dbReference>
<protein>
    <submittedName>
        <fullName evidence="2">Uncharacterized conserved protein, contains ParB-like and HNH nuclease domains</fullName>
    </submittedName>
</protein>
<reference evidence="3" key="1">
    <citation type="submission" date="2016-10" db="EMBL/GenBank/DDBJ databases">
        <authorList>
            <person name="Varghese N."/>
            <person name="Submissions S."/>
        </authorList>
    </citation>
    <scope>NUCLEOTIDE SEQUENCE [LARGE SCALE GENOMIC DNA]</scope>
    <source>
        <strain evidence="3">Nm9</strain>
    </source>
</reference>
<dbReference type="Pfam" id="PF03235">
    <property type="entry name" value="GmrSD_N"/>
    <property type="match status" value="1"/>
</dbReference>
<dbReference type="InterPro" id="IPR004919">
    <property type="entry name" value="GmrSD_N"/>
</dbReference>
<gene>
    <name evidence="2" type="ORF">SAMN05421510_102712</name>
</gene>
<name>A0A1H9E3I4_9PROT</name>
<accession>A0A1H9E3I4</accession>
<evidence type="ECO:0000313" key="2">
    <source>
        <dbReference type="EMBL" id="SEQ20234.1"/>
    </source>
</evidence>